<gene>
    <name evidence="2" type="ORF">C8F04DRAFT_988152</name>
</gene>
<protein>
    <submittedName>
        <fullName evidence="2">Uncharacterized protein</fullName>
    </submittedName>
</protein>
<reference evidence="2" key="1">
    <citation type="submission" date="2023-03" db="EMBL/GenBank/DDBJ databases">
        <title>Massive genome expansion in bonnet fungi (Mycena s.s.) driven by repeated elements and novel gene families across ecological guilds.</title>
        <authorList>
            <consortium name="Lawrence Berkeley National Laboratory"/>
            <person name="Harder C.B."/>
            <person name="Miyauchi S."/>
            <person name="Viragh M."/>
            <person name="Kuo A."/>
            <person name="Thoen E."/>
            <person name="Andreopoulos B."/>
            <person name="Lu D."/>
            <person name="Skrede I."/>
            <person name="Drula E."/>
            <person name="Henrissat B."/>
            <person name="Morin E."/>
            <person name="Kohler A."/>
            <person name="Barry K."/>
            <person name="LaButti K."/>
            <person name="Morin E."/>
            <person name="Salamov A."/>
            <person name="Lipzen A."/>
            <person name="Mereny Z."/>
            <person name="Hegedus B."/>
            <person name="Baldrian P."/>
            <person name="Stursova M."/>
            <person name="Weitz H."/>
            <person name="Taylor A."/>
            <person name="Grigoriev I.V."/>
            <person name="Nagy L.G."/>
            <person name="Martin F."/>
            <person name="Kauserud H."/>
        </authorList>
    </citation>
    <scope>NUCLEOTIDE SEQUENCE</scope>
    <source>
        <strain evidence="2">CBHHK200</strain>
    </source>
</reference>
<keyword evidence="1" id="KW-1133">Transmembrane helix</keyword>
<keyword evidence="1" id="KW-0472">Membrane</keyword>
<keyword evidence="3" id="KW-1185">Reference proteome</keyword>
<dbReference type="AlphaFoldDB" id="A0AAD6TMB1"/>
<feature type="transmembrane region" description="Helical" evidence="1">
    <location>
        <begin position="46"/>
        <end position="66"/>
    </location>
</feature>
<comment type="caution">
    <text evidence="2">The sequence shown here is derived from an EMBL/GenBank/DDBJ whole genome shotgun (WGS) entry which is preliminary data.</text>
</comment>
<feature type="transmembrane region" description="Helical" evidence="1">
    <location>
        <begin position="136"/>
        <end position="155"/>
    </location>
</feature>
<feature type="transmembrane region" description="Helical" evidence="1">
    <location>
        <begin position="261"/>
        <end position="285"/>
    </location>
</feature>
<feature type="transmembrane region" description="Helical" evidence="1">
    <location>
        <begin position="338"/>
        <end position="360"/>
    </location>
</feature>
<evidence type="ECO:0000313" key="2">
    <source>
        <dbReference type="EMBL" id="KAJ7046437.1"/>
    </source>
</evidence>
<accession>A0AAD6TMB1</accession>
<feature type="transmembrane region" description="Helical" evidence="1">
    <location>
        <begin position="219"/>
        <end position="241"/>
    </location>
</feature>
<evidence type="ECO:0000313" key="3">
    <source>
        <dbReference type="Proteomes" id="UP001218188"/>
    </source>
</evidence>
<organism evidence="2 3">
    <name type="scientific">Mycena alexandri</name>
    <dbReference type="NCBI Taxonomy" id="1745969"/>
    <lineage>
        <taxon>Eukaryota</taxon>
        <taxon>Fungi</taxon>
        <taxon>Dikarya</taxon>
        <taxon>Basidiomycota</taxon>
        <taxon>Agaricomycotina</taxon>
        <taxon>Agaricomycetes</taxon>
        <taxon>Agaricomycetidae</taxon>
        <taxon>Agaricales</taxon>
        <taxon>Marasmiineae</taxon>
        <taxon>Mycenaceae</taxon>
        <taxon>Mycena</taxon>
    </lineage>
</organism>
<dbReference type="Proteomes" id="UP001218188">
    <property type="component" value="Unassembled WGS sequence"/>
</dbReference>
<keyword evidence="1" id="KW-0812">Transmembrane</keyword>
<feature type="transmembrane region" description="Helical" evidence="1">
    <location>
        <begin position="167"/>
        <end position="187"/>
    </location>
</feature>
<proteinExistence type="predicted"/>
<dbReference type="EMBL" id="JARJCM010000003">
    <property type="protein sequence ID" value="KAJ7046437.1"/>
    <property type="molecule type" value="Genomic_DNA"/>
</dbReference>
<evidence type="ECO:0000256" key="1">
    <source>
        <dbReference type="SAM" id="Phobius"/>
    </source>
</evidence>
<sequence>MFTHIVKRGVAHLQAATPEYIAQLKADAEVYEQAGPEMEVNPIETLPILITAVFFLLLLASIRYTFGTVVATLAMVESPSTAAVEQTLPAYKDEEPLIPGATDKEADVESMVVNRKPLTSSLCATMRQLRSVGGPLARWRGAGMGVVHAFLHALVAKVLLSTLGGLLFGYTLFGLTLISILTSLFLVRVHLLWTHTIIAHPTPKSLLQRIVPRAQCKPLVVPTLVLAAAQHAIVLVPLGVAQLVRLQDITPSTALRTDGCALFLLALRILAIPTSAALVALFVLLPAAAARARVEAALLPADILSLVPIDRSTTRFTAAWRAFDRPARLRVLKVYAKMVGAQSVVAVVGMLIVAAEVYVIGGERLGVFFTAARAQLELMAIEG</sequence>
<name>A0AAD6TMB1_9AGAR</name>